<dbReference type="InterPro" id="IPR001031">
    <property type="entry name" value="Thioesterase"/>
</dbReference>
<evidence type="ECO:0000256" key="1">
    <source>
        <dbReference type="ARBA" id="ARBA00007169"/>
    </source>
</evidence>
<evidence type="ECO:0000259" key="2">
    <source>
        <dbReference type="Pfam" id="PF00975"/>
    </source>
</evidence>
<dbReference type="InterPro" id="IPR012223">
    <property type="entry name" value="TEII"/>
</dbReference>
<proteinExistence type="inferred from homology"/>
<protein>
    <submittedName>
        <fullName evidence="3">Thioesterase II family protein</fullName>
    </submittedName>
</protein>
<feature type="domain" description="Thioesterase" evidence="2">
    <location>
        <begin position="24"/>
        <end position="246"/>
    </location>
</feature>
<dbReference type="Proteomes" id="UP001617907">
    <property type="component" value="Unassembled WGS sequence"/>
</dbReference>
<dbReference type="RefSeq" id="WP_053663273.1">
    <property type="nucleotide sequence ID" value="NZ_JBEOTR010000009.1"/>
</dbReference>
<name>A0ABW8HFW5_9ACTN</name>
<organism evidence="3 4">
    <name type="scientific">Streptomyces ardesiacus</name>
    <dbReference type="NCBI Taxonomy" id="285564"/>
    <lineage>
        <taxon>Bacteria</taxon>
        <taxon>Bacillati</taxon>
        <taxon>Actinomycetota</taxon>
        <taxon>Actinomycetes</taxon>
        <taxon>Kitasatosporales</taxon>
        <taxon>Streptomycetaceae</taxon>
        <taxon>Streptomyces</taxon>
    </lineage>
</organism>
<dbReference type="PANTHER" id="PTHR11487:SF0">
    <property type="entry name" value="S-ACYL FATTY ACID SYNTHASE THIOESTERASE, MEDIUM CHAIN"/>
    <property type="match status" value="1"/>
</dbReference>
<keyword evidence="4" id="KW-1185">Reference proteome</keyword>
<dbReference type="EMBL" id="JBIVPC010000014">
    <property type="protein sequence ID" value="MFJ6039620.1"/>
    <property type="molecule type" value="Genomic_DNA"/>
</dbReference>
<dbReference type="InterPro" id="IPR029058">
    <property type="entry name" value="AB_hydrolase_fold"/>
</dbReference>
<dbReference type="PANTHER" id="PTHR11487">
    <property type="entry name" value="THIOESTERASE"/>
    <property type="match status" value="1"/>
</dbReference>
<evidence type="ECO:0000313" key="4">
    <source>
        <dbReference type="Proteomes" id="UP001617907"/>
    </source>
</evidence>
<reference evidence="3 4" key="1">
    <citation type="submission" date="2024-10" db="EMBL/GenBank/DDBJ databases">
        <title>The Natural Products Discovery Center: Release of the First 8490 Sequenced Strains for Exploring Actinobacteria Biosynthetic Diversity.</title>
        <authorList>
            <person name="Kalkreuter E."/>
            <person name="Kautsar S.A."/>
            <person name="Yang D."/>
            <person name="Bader C.D."/>
            <person name="Teijaro C.N."/>
            <person name="Fluegel L."/>
            <person name="Davis C.M."/>
            <person name="Simpson J.R."/>
            <person name="Lauterbach L."/>
            <person name="Steele A.D."/>
            <person name="Gui C."/>
            <person name="Meng S."/>
            <person name="Li G."/>
            <person name="Viehrig K."/>
            <person name="Ye F."/>
            <person name="Su P."/>
            <person name="Kiefer A.F."/>
            <person name="Nichols A."/>
            <person name="Cepeda A.J."/>
            <person name="Yan W."/>
            <person name="Fan B."/>
            <person name="Jiang Y."/>
            <person name="Adhikari A."/>
            <person name="Zheng C.-J."/>
            <person name="Schuster L."/>
            <person name="Cowan T.M."/>
            <person name="Smanski M.J."/>
            <person name="Chevrette M.G."/>
            <person name="De Carvalho L.P.S."/>
            <person name="Shen B."/>
        </authorList>
    </citation>
    <scope>NUCLEOTIDE SEQUENCE [LARGE SCALE GENOMIC DNA]</scope>
    <source>
        <strain evidence="3 4">NPDC093086</strain>
    </source>
</reference>
<comment type="similarity">
    <text evidence="1">Belongs to the thioesterase family.</text>
</comment>
<evidence type="ECO:0000313" key="3">
    <source>
        <dbReference type="EMBL" id="MFJ6039620.1"/>
    </source>
</evidence>
<gene>
    <name evidence="3" type="ORF">ACIQFM_25575</name>
</gene>
<sequence length="265" mass="28212">MIPSHPPASRAPRTFSRRAHARSRLVCFPHAGGSAAGYRGWSLDAPWDVEVRAVQYPGRGDRFGERAATDMDGLVDDLVPGLGAGRTDDLAPCVFFGHSMGAAVAYEAARRLALTGRAPAALVVSGQPAPRRTRGGDLHRASDAELLADLRRLGGTAADVMDNDALLAALLPAIRSDYRVIETYRPSPGALPGIPVTVLYADDDPEVTAQEAAAWREATTGPCEVEVFTGGHFYLESRRTSVLARVFEAVRAALPETATAWPSTP</sequence>
<dbReference type="SUPFAM" id="SSF53474">
    <property type="entry name" value="alpha/beta-Hydrolases"/>
    <property type="match status" value="1"/>
</dbReference>
<dbReference type="Pfam" id="PF00975">
    <property type="entry name" value="Thioesterase"/>
    <property type="match status" value="1"/>
</dbReference>
<dbReference type="Gene3D" id="3.40.50.1820">
    <property type="entry name" value="alpha/beta hydrolase"/>
    <property type="match status" value="1"/>
</dbReference>
<accession>A0ABW8HFW5</accession>
<comment type="caution">
    <text evidence="3">The sequence shown here is derived from an EMBL/GenBank/DDBJ whole genome shotgun (WGS) entry which is preliminary data.</text>
</comment>